<dbReference type="EMBL" id="SDEE01000355">
    <property type="protein sequence ID" value="RXW17254.1"/>
    <property type="molecule type" value="Genomic_DNA"/>
</dbReference>
<sequence length="107" mass="11862">MTEAIHSVQLSDIVIPVIGSTGAGKSTFINYLLAGAKSKQRVKVSNDYELSGCTKNIEAVVIDCNRYVESQRFNRRIVILDTPGLDDDDIFTNLEVMGRIVKWLKAS</sequence>
<dbReference type="Gene3D" id="3.40.50.300">
    <property type="entry name" value="P-loop containing nucleotide triphosphate hydrolases"/>
    <property type="match status" value="1"/>
</dbReference>
<dbReference type="AlphaFoldDB" id="A0A4Q2DEZ6"/>
<evidence type="ECO:0000313" key="2">
    <source>
        <dbReference type="EMBL" id="RXW17254.1"/>
    </source>
</evidence>
<organism evidence="2 3">
    <name type="scientific">Candolleomyces aberdarensis</name>
    <dbReference type="NCBI Taxonomy" id="2316362"/>
    <lineage>
        <taxon>Eukaryota</taxon>
        <taxon>Fungi</taxon>
        <taxon>Dikarya</taxon>
        <taxon>Basidiomycota</taxon>
        <taxon>Agaricomycotina</taxon>
        <taxon>Agaricomycetes</taxon>
        <taxon>Agaricomycetidae</taxon>
        <taxon>Agaricales</taxon>
        <taxon>Agaricineae</taxon>
        <taxon>Psathyrellaceae</taxon>
        <taxon>Candolleomyces</taxon>
    </lineage>
</organism>
<reference evidence="2 3" key="1">
    <citation type="submission" date="2019-01" db="EMBL/GenBank/DDBJ databases">
        <title>Draft genome sequence of Psathyrella aberdarensis IHI B618.</title>
        <authorList>
            <person name="Buettner E."/>
            <person name="Kellner H."/>
        </authorList>
    </citation>
    <scope>NUCLEOTIDE SEQUENCE [LARGE SCALE GENOMIC DNA]</scope>
    <source>
        <strain evidence="2 3">IHI B618</strain>
    </source>
</reference>
<comment type="caution">
    <text evidence="2">The sequence shown here is derived from an EMBL/GenBank/DDBJ whole genome shotgun (WGS) entry which is preliminary data.</text>
</comment>
<keyword evidence="3" id="KW-1185">Reference proteome</keyword>
<gene>
    <name evidence="2" type="ORF">EST38_g8599</name>
</gene>
<proteinExistence type="predicted"/>
<evidence type="ECO:0000259" key="1">
    <source>
        <dbReference type="Pfam" id="PF01926"/>
    </source>
</evidence>
<dbReference type="OrthoDB" id="2130433at2759"/>
<dbReference type="InterPro" id="IPR006073">
    <property type="entry name" value="GTP-bd"/>
</dbReference>
<protein>
    <recommendedName>
        <fullName evidence="1">G domain-containing protein</fullName>
    </recommendedName>
</protein>
<dbReference type="CDD" id="cd00882">
    <property type="entry name" value="Ras_like_GTPase"/>
    <property type="match status" value="1"/>
</dbReference>
<accession>A0A4Q2DEZ6</accession>
<dbReference type="Proteomes" id="UP000290288">
    <property type="component" value="Unassembled WGS sequence"/>
</dbReference>
<dbReference type="InterPro" id="IPR027417">
    <property type="entry name" value="P-loop_NTPase"/>
</dbReference>
<dbReference type="SUPFAM" id="SSF52540">
    <property type="entry name" value="P-loop containing nucleoside triphosphate hydrolases"/>
    <property type="match status" value="1"/>
</dbReference>
<dbReference type="Pfam" id="PF01926">
    <property type="entry name" value="MMR_HSR1"/>
    <property type="match status" value="1"/>
</dbReference>
<name>A0A4Q2DEZ6_9AGAR</name>
<evidence type="ECO:0000313" key="3">
    <source>
        <dbReference type="Proteomes" id="UP000290288"/>
    </source>
</evidence>
<feature type="domain" description="G" evidence="1">
    <location>
        <begin position="17"/>
        <end position="86"/>
    </location>
</feature>
<dbReference type="GO" id="GO:0005525">
    <property type="term" value="F:GTP binding"/>
    <property type="evidence" value="ECO:0007669"/>
    <property type="project" value="InterPro"/>
</dbReference>